<proteinExistence type="predicted"/>
<name>A0A0M3JVS5_ANISI</name>
<protein>
    <submittedName>
        <fullName evidence="5">C2-C2_1 domain-containing protein</fullName>
    </submittedName>
</protein>
<feature type="compositionally biased region" description="Polar residues" evidence="2">
    <location>
        <begin position="580"/>
        <end position="589"/>
    </location>
</feature>
<dbReference type="Proteomes" id="UP000267096">
    <property type="component" value="Unassembled WGS sequence"/>
</dbReference>
<dbReference type="OrthoDB" id="2136082at2759"/>
<dbReference type="EMBL" id="UYRR01031103">
    <property type="protein sequence ID" value="VDK45843.1"/>
    <property type="molecule type" value="Genomic_DNA"/>
</dbReference>
<dbReference type="AlphaFoldDB" id="A0A0M3JVS5"/>
<feature type="compositionally biased region" description="Polar residues" evidence="2">
    <location>
        <begin position="596"/>
        <end position="605"/>
    </location>
</feature>
<accession>A0A0M3JVS5</accession>
<evidence type="ECO:0000313" key="3">
    <source>
        <dbReference type="EMBL" id="VDK45843.1"/>
    </source>
</evidence>
<evidence type="ECO:0000313" key="5">
    <source>
        <dbReference type="WBParaSite" id="ASIM_0001233801-mRNA-1"/>
    </source>
</evidence>
<feature type="coiled-coil region" evidence="1">
    <location>
        <begin position="381"/>
        <end position="432"/>
    </location>
</feature>
<feature type="region of interest" description="Disordered" evidence="2">
    <location>
        <begin position="574"/>
        <end position="605"/>
    </location>
</feature>
<keyword evidence="4" id="KW-1185">Reference proteome</keyword>
<evidence type="ECO:0000256" key="2">
    <source>
        <dbReference type="SAM" id="MobiDB-lite"/>
    </source>
</evidence>
<organism evidence="5">
    <name type="scientific">Anisakis simplex</name>
    <name type="common">Herring worm</name>
    <dbReference type="NCBI Taxonomy" id="6269"/>
    <lineage>
        <taxon>Eukaryota</taxon>
        <taxon>Metazoa</taxon>
        <taxon>Ecdysozoa</taxon>
        <taxon>Nematoda</taxon>
        <taxon>Chromadorea</taxon>
        <taxon>Rhabditida</taxon>
        <taxon>Spirurina</taxon>
        <taxon>Ascaridomorpha</taxon>
        <taxon>Ascaridoidea</taxon>
        <taxon>Anisakidae</taxon>
        <taxon>Anisakis</taxon>
        <taxon>Anisakis simplex complex</taxon>
    </lineage>
</organism>
<feature type="region of interest" description="Disordered" evidence="2">
    <location>
        <begin position="501"/>
        <end position="557"/>
    </location>
</feature>
<reference evidence="3 4" key="2">
    <citation type="submission" date="2018-11" db="EMBL/GenBank/DDBJ databases">
        <authorList>
            <consortium name="Pathogen Informatics"/>
        </authorList>
    </citation>
    <scope>NUCLEOTIDE SEQUENCE [LARGE SCALE GENOMIC DNA]</scope>
</reference>
<feature type="compositionally biased region" description="Low complexity" evidence="2">
    <location>
        <begin position="505"/>
        <end position="536"/>
    </location>
</feature>
<sequence>MYPDEREEEALGPKMISTTSLQRPSLATVDAQLIYASTSAAATAGGGTINRHELLRKIYGSSSAKESMKKKSKLNLKPSSVTLLPLNVDNDLQKREHEKRPLSALSAYAVRGDSYGRSPSREKIDDLQEKLMNMKRNYAIILKENNVLKTRLRRCANEAAKKDHQLRNVLISQAVFYLRSCCLCLLYCLLLAAFDTVKPHVPGPSDDRQTIVNSLQQKNLKYEAMIREISDEVNRLKDDRKAMKITDLREQIISLENECQRLKKCLNSAAPLSREQTLIHREQLSTLHNSVEQLKNENEQLKKRLEKIYRDSEAVTASLSTCNRADLIALVVRLQMQLKHRNGMMHRDLNAFGLSKRPITNHSFKIGDEQKQRESKLVKELDKAQQRIRAKSVVIQNLRKEIKALADEKNKNEAAANDRKTAKNRISSIQQRCATGAEKIRISNKKNLSDSLMNTTAASQHQLRNSTTSDNQQSLLSNHTTTMANSLTPVHSTDLKNLVNASEPSASRQSTASNSDSSASKSEDSTSSVSSSSTPSHRTLRNRASELSASTDEEVHRKAEEIRYKNAAKTIQKQWRLHSNRPQQPNSSEATDRCDMSSSASATITQDKVRDGTALDFVIDMVSSHFTRLQLLDKLQ</sequence>
<evidence type="ECO:0000256" key="1">
    <source>
        <dbReference type="SAM" id="Coils"/>
    </source>
</evidence>
<feature type="coiled-coil region" evidence="1">
    <location>
        <begin position="212"/>
        <end position="311"/>
    </location>
</feature>
<reference evidence="5" key="1">
    <citation type="submission" date="2017-02" db="UniProtKB">
        <authorList>
            <consortium name="WormBaseParasite"/>
        </authorList>
    </citation>
    <scope>IDENTIFICATION</scope>
</reference>
<evidence type="ECO:0000313" key="4">
    <source>
        <dbReference type="Proteomes" id="UP000267096"/>
    </source>
</evidence>
<gene>
    <name evidence="3" type="ORF">ASIM_LOCUS11804</name>
</gene>
<keyword evidence="1" id="KW-0175">Coiled coil</keyword>
<dbReference type="WBParaSite" id="ASIM_0001233801-mRNA-1">
    <property type="protein sequence ID" value="ASIM_0001233801-mRNA-1"/>
    <property type="gene ID" value="ASIM_0001233801"/>
</dbReference>